<evidence type="ECO:0000256" key="5">
    <source>
        <dbReference type="SAM" id="MobiDB-lite"/>
    </source>
</evidence>
<dbReference type="OrthoDB" id="9773476at2"/>
<dbReference type="CDD" id="cd00614">
    <property type="entry name" value="CGS_like"/>
    <property type="match status" value="1"/>
</dbReference>
<dbReference type="Pfam" id="PF01053">
    <property type="entry name" value="Cys_Met_Meta_PP"/>
    <property type="match status" value="1"/>
</dbReference>
<evidence type="ECO:0000256" key="2">
    <source>
        <dbReference type="ARBA" id="ARBA00022898"/>
    </source>
</evidence>
<evidence type="ECO:0000313" key="6">
    <source>
        <dbReference type="EMBL" id="TYP92753.1"/>
    </source>
</evidence>
<evidence type="ECO:0000256" key="1">
    <source>
        <dbReference type="ARBA" id="ARBA00001933"/>
    </source>
</evidence>
<reference evidence="6 7" key="1">
    <citation type="submission" date="2019-07" db="EMBL/GenBank/DDBJ databases">
        <title>Genomic Encyclopedia of Archaeal and Bacterial Type Strains, Phase II (KMG-II): from individual species to whole genera.</title>
        <authorList>
            <person name="Goeker M."/>
        </authorList>
    </citation>
    <scope>NUCLEOTIDE SEQUENCE [LARGE SCALE GENOMIC DNA]</scope>
    <source>
        <strain evidence="6 7">DSM 21935</strain>
    </source>
</reference>
<evidence type="ECO:0000313" key="7">
    <source>
        <dbReference type="Proteomes" id="UP000324595"/>
    </source>
</evidence>
<dbReference type="InterPro" id="IPR000277">
    <property type="entry name" value="Cys/Met-Metab_PyrdxlP-dep_enz"/>
</dbReference>
<dbReference type="InterPro" id="IPR015421">
    <property type="entry name" value="PyrdxlP-dep_Trfase_major"/>
</dbReference>
<feature type="modified residue" description="N6-(pyridoxal phosphate)lysine" evidence="3">
    <location>
        <position position="219"/>
    </location>
</feature>
<evidence type="ECO:0000256" key="3">
    <source>
        <dbReference type="PIRSR" id="PIRSR001434-2"/>
    </source>
</evidence>
<protein>
    <submittedName>
        <fullName evidence="6">Methionine-gamma-lyase</fullName>
    </submittedName>
</protein>
<dbReference type="FunFam" id="3.90.1150.10:FF:000033">
    <property type="entry name" value="Cystathionine gamma-synthase"/>
    <property type="match status" value="1"/>
</dbReference>
<dbReference type="EMBL" id="VNHY01000003">
    <property type="protein sequence ID" value="TYP92753.1"/>
    <property type="molecule type" value="Genomic_DNA"/>
</dbReference>
<dbReference type="PANTHER" id="PTHR11808">
    <property type="entry name" value="TRANS-SULFURATION ENZYME FAMILY MEMBER"/>
    <property type="match status" value="1"/>
</dbReference>
<dbReference type="AlphaFoldDB" id="A0A5D3YGE4"/>
<accession>A0A5D3YGE4</accession>
<sequence>MNKSKFSIESETVHADHPKSDPFGSHVMPIYQTSTFKFDSVADGRKFFAHEEGGATHSYSRLGNPTVDRLESILARLEGLGLPDNKEISALAFSSGMAAISTALIAMAKEGTVIAQPALYGCTGQFLKEEAPELGIDTHFLNLNDLDALDKALNDNPDVKVIYAETIANPTMEVSNISAIADLAEAYDVTFVVDNTFATPYHLRPLEHGADIVVHSATKYLNGHGTLIGGAVVGRNTIFEEFNLATYRKNLGGVMSPFEAWLLLNGLKTFSLRMERHAENTMKIAEYLDQHEAVSNVFYPGLHSHPDHDLASDIFEDGYGGVLSFELKGGFDSGVELMENVDLCTLAVSLGTADTLIQHPASMTHSVMDEELRLQAGITDGLVRLAVGIEKGDDIIADLTQALAKVEPVTI</sequence>
<dbReference type="FunFam" id="3.40.640.10:FF:000046">
    <property type="entry name" value="Cystathionine gamma-lyase"/>
    <property type="match status" value="1"/>
</dbReference>
<dbReference type="Gene3D" id="3.40.640.10">
    <property type="entry name" value="Type I PLP-dependent aspartate aminotransferase-like (Major domain)"/>
    <property type="match status" value="1"/>
</dbReference>
<dbReference type="Proteomes" id="UP000324595">
    <property type="component" value="Unassembled WGS sequence"/>
</dbReference>
<keyword evidence="6" id="KW-0456">Lyase</keyword>
<comment type="caution">
    <text evidence="6">The sequence shown here is derived from an EMBL/GenBank/DDBJ whole genome shotgun (WGS) entry which is preliminary data.</text>
</comment>
<dbReference type="InterPro" id="IPR015424">
    <property type="entry name" value="PyrdxlP-dep_Trfase"/>
</dbReference>
<proteinExistence type="inferred from homology"/>
<evidence type="ECO:0000256" key="4">
    <source>
        <dbReference type="RuleBase" id="RU362118"/>
    </source>
</evidence>
<dbReference type="PANTHER" id="PTHR11808:SF80">
    <property type="entry name" value="CYSTATHIONINE GAMMA-LYASE"/>
    <property type="match status" value="1"/>
</dbReference>
<dbReference type="GO" id="GO:0030170">
    <property type="term" value="F:pyridoxal phosphate binding"/>
    <property type="evidence" value="ECO:0007669"/>
    <property type="project" value="InterPro"/>
</dbReference>
<keyword evidence="2 3" id="KW-0663">Pyridoxal phosphate</keyword>
<name>A0A5D3YGE4_9BACT</name>
<keyword evidence="7" id="KW-1185">Reference proteome</keyword>
<dbReference type="GO" id="GO:0009086">
    <property type="term" value="P:methionine biosynthetic process"/>
    <property type="evidence" value="ECO:0007669"/>
    <property type="project" value="UniProtKB-ARBA"/>
</dbReference>
<dbReference type="GO" id="GO:0019346">
    <property type="term" value="P:transsulfuration"/>
    <property type="evidence" value="ECO:0007669"/>
    <property type="project" value="InterPro"/>
</dbReference>
<organism evidence="6 7">
    <name type="scientific">Fodinibius salinus</name>
    <dbReference type="NCBI Taxonomy" id="860790"/>
    <lineage>
        <taxon>Bacteria</taxon>
        <taxon>Pseudomonadati</taxon>
        <taxon>Balneolota</taxon>
        <taxon>Balneolia</taxon>
        <taxon>Balneolales</taxon>
        <taxon>Balneolaceae</taxon>
        <taxon>Fodinibius</taxon>
    </lineage>
</organism>
<dbReference type="SUPFAM" id="SSF53383">
    <property type="entry name" value="PLP-dependent transferases"/>
    <property type="match status" value="1"/>
</dbReference>
<dbReference type="PIRSF" id="PIRSF001434">
    <property type="entry name" value="CGS"/>
    <property type="match status" value="1"/>
</dbReference>
<dbReference type="RefSeq" id="WP_148899440.1">
    <property type="nucleotide sequence ID" value="NZ_VNHY01000003.1"/>
</dbReference>
<dbReference type="Gene3D" id="3.90.1150.10">
    <property type="entry name" value="Aspartate Aminotransferase, domain 1"/>
    <property type="match status" value="1"/>
</dbReference>
<dbReference type="InterPro" id="IPR015422">
    <property type="entry name" value="PyrdxlP-dep_Trfase_small"/>
</dbReference>
<dbReference type="InterPro" id="IPR054542">
    <property type="entry name" value="Cys_met_metab_PP"/>
</dbReference>
<dbReference type="PROSITE" id="PS00868">
    <property type="entry name" value="CYS_MET_METAB_PP"/>
    <property type="match status" value="1"/>
</dbReference>
<comment type="similarity">
    <text evidence="4">Belongs to the trans-sulfuration enzymes family.</text>
</comment>
<dbReference type="GO" id="GO:0016846">
    <property type="term" value="F:carbon-sulfur lyase activity"/>
    <property type="evidence" value="ECO:0007669"/>
    <property type="project" value="TreeGrafter"/>
</dbReference>
<feature type="region of interest" description="Disordered" evidence="5">
    <location>
        <begin position="1"/>
        <end position="20"/>
    </location>
</feature>
<comment type="cofactor">
    <cofactor evidence="1 4">
        <name>pyridoxal 5'-phosphate</name>
        <dbReference type="ChEBI" id="CHEBI:597326"/>
    </cofactor>
</comment>
<dbReference type="GO" id="GO:0005737">
    <property type="term" value="C:cytoplasm"/>
    <property type="evidence" value="ECO:0007669"/>
    <property type="project" value="TreeGrafter"/>
</dbReference>
<gene>
    <name evidence="6" type="ORF">LX73_2118</name>
</gene>